<evidence type="ECO:0008006" key="3">
    <source>
        <dbReference type="Google" id="ProtNLM"/>
    </source>
</evidence>
<sequence length="394" mass="46312">MINNLRKEFEKVYFSNISTTKGLENLAGNIGVSKNSLRRFLGKIKNDSQLRLSTLNLISARLGYRDFQDFCDSFEKAEVSLDFELLDIYYGLVKGEGTRLNDRIFQKANFYFAEKILSNPKNLQEFIKRFAENEEALEYVLAWHPFYEKAAQKEYQDALLKLVKITKDAHIKVFAYSFVFYGRFMSENLTLEDASDLMKKIEQQVVKMRKENDVYMTFPEARYTIAKYFYMFLQEQKSAGEKISGGYILKNLPEKGGILFADQLIFRTYVSSGLNALQRHEQADAYFDKIPTEKELKKFAEENPHLQANTYLYKITRAITLFYLGKSSDSRAIFDSLPIDISDGKNFPFDTKIYFELQYYRLGLQLYPKREDFKQRLELLIRKTQFTFLNKFLC</sequence>
<dbReference type="EMBL" id="CP034158">
    <property type="protein sequence ID" value="AZI68065.1"/>
    <property type="molecule type" value="Genomic_DNA"/>
</dbReference>
<dbReference type="RefSeq" id="WP_124758390.1">
    <property type="nucleotide sequence ID" value="NZ_CBCRWA010000001.1"/>
</dbReference>
<proteinExistence type="predicted"/>
<protein>
    <recommendedName>
        <fullName evidence="3">XRE family transcriptional regulator</fullName>
    </recommendedName>
</protein>
<organism evidence="1 2">
    <name type="scientific">Kaistella daneshvariae</name>
    <dbReference type="NCBI Taxonomy" id="2487074"/>
    <lineage>
        <taxon>Bacteria</taxon>
        <taxon>Pseudomonadati</taxon>
        <taxon>Bacteroidota</taxon>
        <taxon>Flavobacteriia</taxon>
        <taxon>Flavobacteriales</taxon>
        <taxon>Weeksellaceae</taxon>
        <taxon>Chryseobacterium group</taxon>
        <taxon>Kaistella</taxon>
    </lineage>
</organism>
<evidence type="ECO:0000313" key="2">
    <source>
        <dbReference type="Proteomes" id="UP000274483"/>
    </source>
</evidence>
<evidence type="ECO:0000313" key="1">
    <source>
        <dbReference type="EMBL" id="AZI68065.1"/>
    </source>
</evidence>
<gene>
    <name evidence="1" type="ORF">EIB71_10470</name>
</gene>
<keyword evidence="2" id="KW-1185">Reference proteome</keyword>
<dbReference type="Proteomes" id="UP000274483">
    <property type="component" value="Chromosome"/>
</dbReference>
<accession>A0ABM7CAM1</accession>
<name>A0ABM7CAM1_9FLAO</name>
<reference evidence="1 2" key="1">
    <citation type="submission" date="2018-11" db="EMBL/GenBank/DDBJ databases">
        <title>Proposal to divide the Flavobacteriaceae and reorganize its genera based on Amino Acid Identity values calculated from whole genome sequences.</title>
        <authorList>
            <person name="Nicholson A.C."/>
            <person name="Gulvik C.A."/>
            <person name="Whitney A.M."/>
            <person name="Humrighouse B.W."/>
            <person name="Bell M."/>
            <person name="Holmes B."/>
            <person name="Steigerwalt A.G."/>
            <person name="Villarma A."/>
            <person name="Sheth M."/>
            <person name="Batra D."/>
            <person name="Pryor J."/>
            <person name="Bernardet J.-F."/>
            <person name="Hugo C."/>
            <person name="Kampfer P."/>
            <person name="Newman J.D."/>
            <person name="McQuiston J.R."/>
        </authorList>
    </citation>
    <scope>NUCLEOTIDE SEQUENCE [LARGE SCALE GENOMIC DNA]</scope>
    <source>
        <strain evidence="1 2">H3001</strain>
    </source>
</reference>